<dbReference type="Proteomes" id="UP001153331">
    <property type="component" value="Unassembled WGS sequence"/>
</dbReference>
<protein>
    <submittedName>
        <fullName evidence="1">Uncharacterized protein</fullName>
    </submittedName>
</protein>
<gene>
    <name evidence="1" type="ORF">OPT61_g4059</name>
</gene>
<accession>A0ACC2IFQ0</accession>
<comment type="caution">
    <text evidence="1">The sequence shown here is derived from an EMBL/GenBank/DDBJ whole genome shotgun (WGS) entry which is preliminary data.</text>
</comment>
<keyword evidence="2" id="KW-1185">Reference proteome</keyword>
<name>A0ACC2IFQ0_9PLEO</name>
<reference evidence="1" key="1">
    <citation type="submission" date="2022-11" db="EMBL/GenBank/DDBJ databases">
        <title>Genome Sequence of Boeremia exigua.</title>
        <authorList>
            <person name="Buettner E."/>
        </authorList>
    </citation>
    <scope>NUCLEOTIDE SEQUENCE</scope>
    <source>
        <strain evidence="1">CU02</strain>
    </source>
</reference>
<proteinExistence type="predicted"/>
<evidence type="ECO:0000313" key="2">
    <source>
        <dbReference type="Proteomes" id="UP001153331"/>
    </source>
</evidence>
<organism evidence="1 2">
    <name type="scientific">Boeremia exigua</name>
    <dbReference type="NCBI Taxonomy" id="749465"/>
    <lineage>
        <taxon>Eukaryota</taxon>
        <taxon>Fungi</taxon>
        <taxon>Dikarya</taxon>
        <taxon>Ascomycota</taxon>
        <taxon>Pezizomycotina</taxon>
        <taxon>Dothideomycetes</taxon>
        <taxon>Pleosporomycetidae</taxon>
        <taxon>Pleosporales</taxon>
        <taxon>Pleosporineae</taxon>
        <taxon>Didymellaceae</taxon>
        <taxon>Boeremia</taxon>
    </lineage>
</organism>
<evidence type="ECO:0000313" key="1">
    <source>
        <dbReference type="EMBL" id="KAJ8113938.1"/>
    </source>
</evidence>
<dbReference type="EMBL" id="JAPHNI010000222">
    <property type="protein sequence ID" value="KAJ8113938.1"/>
    <property type="molecule type" value="Genomic_DNA"/>
</dbReference>
<sequence length="469" mass="52097">MPQKSRLPLPVPTKSAQSLHRLRSEADLRASSARPLRRLQSLGQLPPPPNKPLPPIPPRSPYRPQVQVQSKAPQTPSRAYTGGDYSPIAFPYSISDSRSCYSQEQDEVQEGSLPALGPLNVQDSYTPDRIDFALNHESKRTYGLDDLSQILNLRGRLQEMGTTFSPEGEILTLGNPLLDSDLEQMFRLGSMYDEQWDMFFKSGRNEAADAAIWPVLRMLKKTLQAEGIRFNDRHKLLNPEDLHAKLIRLSERYDALREEWLHESLKDVHPALRPQRSIKALPGIPKRSGLGSTPAVGDELQVRRRRQHSDRLNVVIEEQPSLHDGPSHTVSATSECNRTPSEKARLSKVAESPAPASVYSPALSTQSHALTPGLPYFAHTSTPISVPGTAGMVPRSAGLVTHRIPTATQVGRASHDRSSGARAKEETTAVSMEDEHRDTSQTDSDEDNSSPKKGRLRGWLKKAFVPKRK</sequence>